<keyword evidence="1" id="KW-0812">Transmembrane</keyword>
<keyword evidence="1" id="KW-1133">Transmembrane helix</keyword>
<organism evidence="2 3">
    <name type="scientific">Comamonas piscis</name>
    <dbReference type="NCBI Taxonomy" id="1562974"/>
    <lineage>
        <taxon>Bacteria</taxon>
        <taxon>Pseudomonadati</taxon>
        <taxon>Pseudomonadota</taxon>
        <taxon>Betaproteobacteria</taxon>
        <taxon>Burkholderiales</taxon>
        <taxon>Comamonadaceae</taxon>
        <taxon>Comamonas</taxon>
    </lineage>
</organism>
<sequence>MQVNARALIAALLGPLFPALFFIILITLTDANKAGLSIPIFISVFFAYLGFFIFGLPSILVLQRKEKLTIVNLTACATVSGVMVYGVFLWLLSLVMGVNLSFDIVKTLWIGAFFGGGIAIAYGLIAGVDFK</sequence>
<feature type="transmembrane region" description="Helical" evidence="1">
    <location>
        <begin position="40"/>
        <end position="62"/>
    </location>
</feature>
<dbReference type="AlphaFoldDB" id="A0A7G5EC71"/>
<proteinExistence type="predicted"/>
<dbReference type="Proteomes" id="UP000515240">
    <property type="component" value="Chromosome"/>
</dbReference>
<keyword evidence="1" id="KW-0472">Membrane</keyword>
<dbReference type="EMBL" id="CP058554">
    <property type="protein sequence ID" value="QMV71596.1"/>
    <property type="molecule type" value="Genomic_DNA"/>
</dbReference>
<protein>
    <submittedName>
        <fullName evidence="2">Uncharacterized protein</fullName>
    </submittedName>
</protein>
<evidence type="ECO:0000313" key="2">
    <source>
        <dbReference type="EMBL" id="QMV71596.1"/>
    </source>
</evidence>
<name>A0A7G5EC71_9BURK</name>
<feature type="transmembrane region" description="Helical" evidence="1">
    <location>
        <begin position="7"/>
        <end position="28"/>
    </location>
</feature>
<dbReference type="RefSeq" id="WP_182326032.1">
    <property type="nucleotide sequence ID" value="NZ_CP058554.1"/>
</dbReference>
<gene>
    <name evidence="2" type="ORF">HS961_01400</name>
</gene>
<evidence type="ECO:0000256" key="1">
    <source>
        <dbReference type="SAM" id="Phobius"/>
    </source>
</evidence>
<evidence type="ECO:0000313" key="3">
    <source>
        <dbReference type="Proteomes" id="UP000515240"/>
    </source>
</evidence>
<feature type="transmembrane region" description="Helical" evidence="1">
    <location>
        <begin position="69"/>
        <end position="96"/>
    </location>
</feature>
<dbReference type="KEGG" id="cpis:HS961_01400"/>
<accession>A0A7G5EC71</accession>
<feature type="transmembrane region" description="Helical" evidence="1">
    <location>
        <begin position="108"/>
        <end position="128"/>
    </location>
</feature>
<reference evidence="2 3" key="1">
    <citation type="journal article" date="2020" name="G3 (Bethesda)">
        <title>CeMbio - The Caenorhabditis elegans Microbiome Resource.</title>
        <authorList>
            <person name="Dirksen P."/>
            <person name="Assie A."/>
            <person name="Zimmermann J."/>
            <person name="Zhang F."/>
            <person name="Tietje A.M."/>
            <person name="Marsh S.A."/>
            <person name="Felix M.A."/>
            <person name="Shapira M."/>
            <person name="Kaleta C."/>
            <person name="Schulenburg H."/>
            <person name="Samuel B."/>
        </authorList>
    </citation>
    <scope>NUCLEOTIDE SEQUENCE [LARGE SCALE GENOMIC DNA]</scope>
    <source>
        <strain evidence="2 3">BIGb0172</strain>
    </source>
</reference>
<keyword evidence="3" id="KW-1185">Reference proteome</keyword>